<keyword evidence="1" id="KW-0131">Cell cycle</keyword>
<dbReference type="InterPro" id="IPR037914">
    <property type="entry name" value="SpoVT-AbrB_sf"/>
</dbReference>
<dbReference type="RefSeq" id="WP_412701333.1">
    <property type="nucleotide sequence ID" value="NZ_JBDLBQ010000002.1"/>
</dbReference>
<keyword evidence="1" id="KW-0132">Cell division</keyword>
<name>A0ABW9KCE2_9FIRM</name>
<evidence type="ECO:0000313" key="2">
    <source>
        <dbReference type="Proteomes" id="UP001634413"/>
    </source>
</evidence>
<dbReference type="GO" id="GO:0051301">
    <property type="term" value="P:cell division"/>
    <property type="evidence" value="ECO:0007669"/>
    <property type="project" value="UniProtKB-KW"/>
</dbReference>
<dbReference type="Proteomes" id="UP001634413">
    <property type="component" value="Unassembled WGS sequence"/>
</dbReference>
<gene>
    <name evidence="1" type="ORF">ABDJ34_03110</name>
</gene>
<sequence>MKTKLYRCEDSHLLQIPGSILDVLNWKDDDILDLKIKDNKLIIENSSDDEINIEDLFEDFNGKYSKEDIDWGKITGKEVW</sequence>
<dbReference type="EMBL" id="JBDLBQ010000002">
    <property type="protein sequence ID" value="MFN2101891.1"/>
    <property type="molecule type" value="Genomic_DNA"/>
</dbReference>
<reference evidence="1 2" key="1">
    <citation type="journal article" date="2024" name="Anaerobe">
        <title>The identification of Finegoldia dalianensis sp. nov., isolated from the pus of a patient with skin abscess and genomic analysis of the strains belonging to Finegoldia genus.</title>
        <authorList>
            <person name="Li Y."/>
            <person name="Wang Y."/>
            <person name="Xiao D."/>
            <person name="Wang J."/>
            <person name="Jin D."/>
        </authorList>
    </citation>
    <scope>NUCLEOTIDE SEQUENCE [LARGE SCALE GENOMIC DNA]</scope>
    <source>
        <strain evidence="1 2">LY240594</strain>
    </source>
</reference>
<protein>
    <submittedName>
        <fullName evidence="1">Cell division protein FtsW</fullName>
    </submittedName>
</protein>
<organism evidence="1 2">
    <name type="scientific">Finegoldia dalianensis</name>
    <dbReference type="NCBI Taxonomy" id="3145239"/>
    <lineage>
        <taxon>Bacteria</taxon>
        <taxon>Bacillati</taxon>
        <taxon>Bacillota</taxon>
        <taxon>Tissierellia</taxon>
        <taxon>Tissierellales</taxon>
        <taxon>Peptoniphilaceae</taxon>
        <taxon>Finegoldia</taxon>
    </lineage>
</organism>
<proteinExistence type="predicted"/>
<comment type="caution">
    <text evidence="1">The sequence shown here is derived from an EMBL/GenBank/DDBJ whole genome shotgun (WGS) entry which is preliminary data.</text>
</comment>
<dbReference type="SUPFAM" id="SSF89447">
    <property type="entry name" value="AbrB/MazE/MraZ-like"/>
    <property type="match status" value="1"/>
</dbReference>
<dbReference type="Gene3D" id="2.10.260.10">
    <property type="match status" value="1"/>
</dbReference>
<accession>A0ABW9KCE2</accession>
<evidence type="ECO:0000313" key="1">
    <source>
        <dbReference type="EMBL" id="MFN2101891.1"/>
    </source>
</evidence>
<keyword evidence="2" id="KW-1185">Reference proteome</keyword>